<keyword evidence="2" id="KW-1133">Transmembrane helix</keyword>
<feature type="region of interest" description="Disordered" evidence="1">
    <location>
        <begin position="305"/>
        <end position="425"/>
    </location>
</feature>
<feature type="compositionally biased region" description="Low complexity" evidence="1">
    <location>
        <begin position="315"/>
        <end position="353"/>
    </location>
</feature>
<dbReference type="Proteomes" id="UP000596742">
    <property type="component" value="Unassembled WGS sequence"/>
</dbReference>
<feature type="region of interest" description="Disordered" evidence="1">
    <location>
        <begin position="227"/>
        <end position="260"/>
    </location>
</feature>
<evidence type="ECO:0000313" key="3">
    <source>
        <dbReference type="EMBL" id="VDI48318.1"/>
    </source>
</evidence>
<feature type="transmembrane region" description="Helical" evidence="2">
    <location>
        <begin position="430"/>
        <end position="453"/>
    </location>
</feature>
<comment type="caution">
    <text evidence="3">The sequence shown here is derived from an EMBL/GenBank/DDBJ whole genome shotgun (WGS) entry which is preliminary data.</text>
</comment>
<organism evidence="3 4">
    <name type="scientific">Mytilus galloprovincialis</name>
    <name type="common">Mediterranean mussel</name>
    <dbReference type="NCBI Taxonomy" id="29158"/>
    <lineage>
        <taxon>Eukaryota</taxon>
        <taxon>Metazoa</taxon>
        <taxon>Spiralia</taxon>
        <taxon>Lophotrochozoa</taxon>
        <taxon>Mollusca</taxon>
        <taxon>Bivalvia</taxon>
        <taxon>Autobranchia</taxon>
        <taxon>Pteriomorphia</taxon>
        <taxon>Mytilida</taxon>
        <taxon>Mytiloidea</taxon>
        <taxon>Mytilidae</taxon>
        <taxon>Mytilinae</taxon>
        <taxon>Mytilus</taxon>
    </lineage>
</organism>
<name>A0A8B6FE66_MYTGA</name>
<feature type="compositionally biased region" description="Low complexity" evidence="1">
    <location>
        <begin position="227"/>
        <end position="257"/>
    </location>
</feature>
<dbReference type="OrthoDB" id="6142076at2759"/>
<keyword evidence="2" id="KW-0472">Membrane</keyword>
<evidence type="ECO:0000256" key="1">
    <source>
        <dbReference type="SAM" id="MobiDB-lite"/>
    </source>
</evidence>
<evidence type="ECO:0000313" key="4">
    <source>
        <dbReference type="Proteomes" id="UP000596742"/>
    </source>
</evidence>
<feature type="region of interest" description="Disordered" evidence="1">
    <location>
        <begin position="498"/>
        <end position="539"/>
    </location>
</feature>
<accession>A0A8B6FE66</accession>
<feature type="compositionally biased region" description="Polar residues" evidence="1">
    <location>
        <begin position="383"/>
        <end position="394"/>
    </location>
</feature>
<feature type="compositionally biased region" description="Polar residues" evidence="1">
    <location>
        <begin position="354"/>
        <end position="363"/>
    </location>
</feature>
<gene>
    <name evidence="3" type="ORF">MGAL_10B090647</name>
</gene>
<keyword evidence="2" id="KW-0812">Transmembrane</keyword>
<keyword evidence="4" id="KW-1185">Reference proteome</keyword>
<feature type="compositionally biased region" description="Basic and acidic residues" evidence="1">
    <location>
        <begin position="500"/>
        <end position="509"/>
    </location>
</feature>
<feature type="compositionally biased region" description="Low complexity" evidence="1">
    <location>
        <begin position="401"/>
        <end position="415"/>
    </location>
</feature>
<dbReference type="EMBL" id="UYJE01006711">
    <property type="protein sequence ID" value="VDI48318.1"/>
    <property type="molecule type" value="Genomic_DNA"/>
</dbReference>
<feature type="non-terminal residue" evidence="3">
    <location>
        <position position="1"/>
    </location>
</feature>
<proteinExistence type="predicted"/>
<reference evidence="3" key="1">
    <citation type="submission" date="2018-11" db="EMBL/GenBank/DDBJ databases">
        <authorList>
            <person name="Alioto T."/>
            <person name="Alioto T."/>
        </authorList>
    </citation>
    <scope>NUCLEOTIDE SEQUENCE</scope>
</reference>
<protein>
    <submittedName>
        <fullName evidence="3">Uncharacterized protein</fullName>
    </submittedName>
</protein>
<feature type="compositionally biased region" description="Basic and acidic residues" evidence="1">
    <location>
        <begin position="521"/>
        <end position="539"/>
    </location>
</feature>
<sequence>ATFCQNSVASGSSAIIDGYEAHGTDTDKTCPCSATVSIPNNGTSSLAFSAFFNLHPRYNGCGSSIDVRVNNSGQSTRIRCTIAGSISVNNGDNVLIDLKKESSPEDTRYCMKLQFSDPTATLTVKCNGKNAPVPPTPSTTTVLTQPSIISSNRTEVLSTSTSSSTILQKITDKLSSSNPIISSTTEVATSSDSPTTDKKSLTITTTSDLVTSSTTKANVEDNISTSTTTDIYDDMSSTDMSSKLPETSSTDFSTSSTMDEKHLTTTKMMSTDGDVTSQTEQLSTLTTMADTTVIETTTPIVIKQTTKSLTKTEPTPTLIQSPTSTSTTTSTSTSTSTSKTSTASTSIKSSSQLYKTESTTKNGISAKANKPSTEELDKDKTTVAVQLTSPAKQSTNDERSTQTTQSTQRPTTNRPGVTGSSKDDDFPIEVVAPVASVGGLIIICVIICIVVGIRRNGCGCNEDTLPHSNTLVEKASTEIKNREKDTYVNPLYDDISLTGKSDRSDRDSMMQEIPSDDDSDDSYRLPESTKIDGELWTHL</sequence>
<feature type="compositionally biased region" description="Polar residues" evidence="1">
    <location>
        <begin position="305"/>
        <end position="314"/>
    </location>
</feature>
<evidence type="ECO:0000256" key="2">
    <source>
        <dbReference type="SAM" id="Phobius"/>
    </source>
</evidence>
<feature type="compositionally biased region" description="Basic and acidic residues" evidence="1">
    <location>
        <begin position="372"/>
        <end position="381"/>
    </location>
</feature>
<dbReference type="AlphaFoldDB" id="A0A8B6FE66"/>